<evidence type="ECO:0000313" key="2">
    <source>
        <dbReference type="EMBL" id="KAF4128591.1"/>
    </source>
</evidence>
<sequence length="25" mass="2625">MPSRTAAPLERGASTSRDLSCGYPT</sequence>
<dbReference type="EMBL" id="JAACNO010003087">
    <property type="protein sequence ID" value="KAF4128591.1"/>
    <property type="molecule type" value="Genomic_DNA"/>
</dbReference>
<protein>
    <submittedName>
        <fullName evidence="2">Uncharacterized protein</fullName>
    </submittedName>
</protein>
<dbReference type="Proteomes" id="UP000704712">
    <property type="component" value="Unassembled WGS sequence"/>
</dbReference>
<feature type="region of interest" description="Disordered" evidence="1">
    <location>
        <begin position="1"/>
        <end position="25"/>
    </location>
</feature>
<organism evidence="2 3">
    <name type="scientific">Phytophthora infestans</name>
    <name type="common">Potato late blight agent</name>
    <name type="synonym">Botrytis infestans</name>
    <dbReference type="NCBI Taxonomy" id="4787"/>
    <lineage>
        <taxon>Eukaryota</taxon>
        <taxon>Sar</taxon>
        <taxon>Stramenopiles</taxon>
        <taxon>Oomycota</taxon>
        <taxon>Peronosporomycetes</taxon>
        <taxon>Peronosporales</taxon>
        <taxon>Peronosporaceae</taxon>
        <taxon>Phytophthora</taxon>
    </lineage>
</organism>
<proteinExistence type="predicted"/>
<accession>A0A8S9TJY8</accession>
<comment type="caution">
    <text evidence="2">The sequence shown here is derived from an EMBL/GenBank/DDBJ whole genome shotgun (WGS) entry which is preliminary data.</text>
</comment>
<name>A0A8S9TJY8_PHYIN</name>
<gene>
    <name evidence="2" type="ORF">GN958_ATG22225</name>
</gene>
<evidence type="ECO:0000256" key="1">
    <source>
        <dbReference type="SAM" id="MobiDB-lite"/>
    </source>
</evidence>
<dbReference type="AlphaFoldDB" id="A0A8S9TJY8"/>
<reference evidence="2" key="1">
    <citation type="submission" date="2020-03" db="EMBL/GenBank/DDBJ databases">
        <title>Hybrid Assembly of Korean Phytophthora infestans isolates.</title>
        <authorList>
            <person name="Prokchorchik M."/>
            <person name="Lee Y."/>
            <person name="Seo J."/>
            <person name="Cho J.-H."/>
            <person name="Park Y.-E."/>
            <person name="Jang D.-C."/>
            <person name="Im J.-S."/>
            <person name="Choi J.-G."/>
            <person name="Park H.-J."/>
            <person name="Lee G.-B."/>
            <person name="Lee Y.-G."/>
            <person name="Hong S.-Y."/>
            <person name="Cho K."/>
            <person name="Sohn K.H."/>
        </authorList>
    </citation>
    <scope>NUCLEOTIDE SEQUENCE</scope>
    <source>
        <strain evidence="2">KR_2_A2</strain>
    </source>
</reference>
<evidence type="ECO:0000313" key="3">
    <source>
        <dbReference type="Proteomes" id="UP000704712"/>
    </source>
</evidence>